<protein>
    <recommendedName>
        <fullName evidence="5">Cell division protein ZapD</fullName>
    </recommendedName>
    <alternativeName>
        <fullName evidence="5">Z ring-associated protein D</fullName>
    </alternativeName>
</protein>
<dbReference type="PANTHER" id="PTHR39455:SF1">
    <property type="entry name" value="CELL DIVISION PROTEIN ZAPD"/>
    <property type="match status" value="1"/>
</dbReference>
<organism evidence="6 7">
    <name type="scientific">Moellerella wisconsensis ATCC 35017</name>
    <dbReference type="NCBI Taxonomy" id="1354267"/>
    <lineage>
        <taxon>Bacteria</taxon>
        <taxon>Pseudomonadati</taxon>
        <taxon>Pseudomonadota</taxon>
        <taxon>Gammaproteobacteria</taxon>
        <taxon>Enterobacterales</taxon>
        <taxon>Morganellaceae</taxon>
        <taxon>Moellerella</taxon>
    </lineage>
</organism>
<dbReference type="SUPFAM" id="SSF160950">
    <property type="entry name" value="YacF-like"/>
    <property type="match status" value="1"/>
</dbReference>
<dbReference type="Pfam" id="PF07072">
    <property type="entry name" value="ZapD"/>
    <property type="match status" value="1"/>
</dbReference>
<dbReference type="OrthoDB" id="5294622at2"/>
<dbReference type="Gene3D" id="1.10.3900.10">
    <property type="entry name" value="YacF-like"/>
    <property type="match status" value="1"/>
</dbReference>
<dbReference type="EMBL" id="LGAA01000014">
    <property type="protein sequence ID" value="KPD03246.1"/>
    <property type="molecule type" value="Genomic_DNA"/>
</dbReference>
<keyword evidence="1 5" id="KW-0963">Cytoplasm</keyword>
<reference evidence="6 7" key="1">
    <citation type="submission" date="2015-07" db="EMBL/GenBank/DDBJ databases">
        <title>ATOL: Assembling a taxonomically balanced genome-scale reconstruction of the evolutionary history of the Enterobacteriaceae.</title>
        <authorList>
            <person name="Plunkett G.III."/>
            <person name="Neeno-Eckwall E.C."/>
            <person name="Glasner J.D."/>
            <person name="Perna N.T."/>
        </authorList>
    </citation>
    <scope>NUCLEOTIDE SEQUENCE [LARGE SCALE GENOMIC DNA]</scope>
    <source>
        <strain evidence="6 7">ATCC 35017</strain>
    </source>
</reference>
<gene>
    <name evidence="5" type="primary">zapD</name>
    <name evidence="6" type="ORF">M992_1379</name>
</gene>
<evidence type="ECO:0000256" key="3">
    <source>
        <dbReference type="ARBA" id="ARBA00023210"/>
    </source>
</evidence>
<comment type="subunit">
    <text evidence="5">Interacts with FtsZ.</text>
</comment>
<keyword evidence="3 5" id="KW-0717">Septation</keyword>
<dbReference type="AlphaFoldDB" id="A0A0N0Z946"/>
<dbReference type="RefSeq" id="WP_053907879.1">
    <property type="nucleotide sequence ID" value="NZ_CAWMUS010000014.1"/>
</dbReference>
<dbReference type="GO" id="GO:0032153">
    <property type="term" value="C:cell division site"/>
    <property type="evidence" value="ECO:0007669"/>
    <property type="project" value="TreeGrafter"/>
</dbReference>
<accession>A0A0N0Z946</accession>
<comment type="caution">
    <text evidence="6">The sequence shown here is derived from an EMBL/GenBank/DDBJ whole genome shotgun (WGS) entry which is preliminary data.</text>
</comment>
<evidence type="ECO:0000256" key="4">
    <source>
        <dbReference type="ARBA" id="ARBA00023306"/>
    </source>
</evidence>
<dbReference type="HAMAP" id="MF_01092">
    <property type="entry name" value="ZapD"/>
    <property type="match status" value="1"/>
</dbReference>
<dbReference type="InterPro" id="IPR027462">
    <property type="entry name" value="ZapD_C"/>
</dbReference>
<keyword evidence="2 5" id="KW-0132">Cell division</keyword>
<proteinExistence type="inferred from homology"/>
<dbReference type="GO" id="GO:0005737">
    <property type="term" value="C:cytoplasm"/>
    <property type="evidence" value="ECO:0007669"/>
    <property type="project" value="UniProtKB-SubCell"/>
</dbReference>
<dbReference type="PANTHER" id="PTHR39455">
    <property type="entry name" value="CELL DIVISION PROTEIN ZAPD"/>
    <property type="match status" value="1"/>
</dbReference>
<name>A0A0N0Z946_9GAMM</name>
<evidence type="ECO:0000313" key="7">
    <source>
        <dbReference type="Proteomes" id="UP000053226"/>
    </source>
</evidence>
<evidence type="ECO:0000256" key="5">
    <source>
        <dbReference type="HAMAP-Rule" id="MF_01092"/>
    </source>
</evidence>
<dbReference type="InterPro" id="IPR009777">
    <property type="entry name" value="ZapD"/>
</dbReference>
<keyword evidence="7" id="KW-1185">Reference proteome</keyword>
<comment type="function">
    <text evidence="5">Cell division factor that enhances FtsZ-ring assembly. Directly interacts with FtsZ and promotes bundling of FtsZ protofilaments, with a reduction in FtsZ GTPase activity.</text>
</comment>
<evidence type="ECO:0000313" key="6">
    <source>
        <dbReference type="EMBL" id="KPD03246.1"/>
    </source>
</evidence>
<dbReference type="GO" id="GO:0000917">
    <property type="term" value="P:division septum assembly"/>
    <property type="evidence" value="ECO:0007669"/>
    <property type="project" value="UniProtKB-KW"/>
</dbReference>
<comment type="subcellular location">
    <subcellularLocation>
        <location evidence="5">Cytoplasm</location>
    </subcellularLocation>
    <text evidence="5">Localizes to mid-cell in an FtsZ-dependent manner.</text>
</comment>
<keyword evidence="4 5" id="KW-0131">Cell cycle</keyword>
<sequence>MNETTTFVIYEHPLNEKVRSWLRLETLLSQIFALQHIDSYTSGIAFFRAVSELIEVLDRGEVRSELIKELDKQHQRLVAWSEAPYVDKEIIVGLLADVNNKQVKVKTAPRFAHQLRGDKIISMVRQRLSIPGGYCGFDLPLLQLWLNLPQPERDQRMSLWLDGLLPLKESLDVILLLIRNSGYFELIESHNGFYQDSVEDKYLLRIKLPVNELIYPQISGHKTRFAIRFLHFDSEHGIVPPILKFELASC</sequence>
<comment type="similarity">
    <text evidence="5">Belongs to the ZapD family.</text>
</comment>
<dbReference type="GO" id="GO:0043093">
    <property type="term" value="P:FtsZ-dependent cytokinesis"/>
    <property type="evidence" value="ECO:0007669"/>
    <property type="project" value="UniProtKB-UniRule"/>
</dbReference>
<dbReference type="InterPro" id="IPR036268">
    <property type="entry name" value="ZapD_sf"/>
</dbReference>
<evidence type="ECO:0000256" key="1">
    <source>
        <dbReference type="ARBA" id="ARBA00022490"/>
    </source>
</evidence>
<evidence type="ECO:0000256" key="2">
    <source>
        <dbReference type="ARBA" id="ARBA00022618"/>
    </source>
</evidence>
<dbReference type="Proteomes" id="UP000053226">
    <property type="component" value="Unassembled WGS sequence"/>
</dbReference>
<dbReference type="Gene3D" id="2.60.440.10">
    <property type="entry name" value="YacF-like domains"/>
    <property type="match status" value="1"/>
</dbReference>